<organism evidence="2 3">
    <name type="scientific">Ophiocordyceps camponoti-rufipedis</name>
    <dbReference type="NCBI Taxonomy" id="2004952"/>
    <lineage>
        <taxon>Eukaryota</taxon>
        <taxon>Fungi</taxon>
        <taxon>Dikarya</taxon>
        <taxon>Ascomycota</taxon>
        <taxon>Pezizomycotina</taxon>
        <taxon>Sordariomycetes</taxon>
        <taxon>Hypocreomycetidae</taxon>
        <taxon>Hypocreales</taxon>
        <taxon>Ophiocordycipitaceae</taxon>
        <taxon>Ophiocordyceps</taxon>
    </lineage>
</organism>
<reference evidence="2 3" key="1">
    <citation type="submission" date="2017-06" db="EMBL/GenBank/DDBJ databases">
        <title>Ant-infecting Ophiocordyceps genomes reveal a high diversity of potential behavioral manipulation genes and a possible major role for enterotoxins.</title>
        <authorList>
            <person name="De Bekker C."/>
            <person name="Evans H.C."/>
            <person name="Brachmann A."/>
            <person name="Hughes D.P."/>
        </authorList>
    </citation>
    <scope>NUCLEOTIDE SEQUENCE [LARGE SCALE GENOMIC DNA]</scope>
    <source>
        <strain evidence="2 3">Map16</strain>
    </source>
</reference>
<gene>
    <name evidence="2" type="ORF">CDD80_7559</name>
</gene>
<name>A0A2C5ZD38_9HYPO</name>
<dbReference type="Proteomes" id="UP000226431">
    <property type="component" value="Unassembled WGS sequence"/>
</dbReference>
<feature type="compositionally biased region" description="Acidic residues" evidence="1">
    <location>
        <begin position="375"/>
        <end position="384"/>
    </location>
</feature>
<evidence type="ECO:0008006" key="4">
    <source>
        <dbReference type="Google" id="ProtNLM"/>
    </source>
</evidence>
<proteinExistence type="predicted"/>
<dbReference type="STRING" id="2004952.A0A2C5ZD38"/>
<dbReference type="OrthoDB" id="5153223at2759"/>
<evidence type="ECO:0000313" key="2">
    <source>
        <dbReference type="EMBL" id="PHH77936.1"/>
    </source>
</evidence>
<evidence type="ECO:0000256" key="1">
    <source>
        <dbReference type="SAM" id="MobiDB-lite"/>
    </source>
</evidence>
<evidence type="ECO:0000313" key="3">
    <source>
        <dbReference type="Proteomes" id="UP000226431"/>
    </source>
</evidence>
<comment type="caution">
    <text evidence="2">The sequence shown here is derived from an EMBL/GenBank/DDBJ whole genome shotgun (WGS) entry which is preliminary data.</text>
</comment>
<dbReference type="AlphaFoldDB" id="A0A2C5ZD38"/>
<protein>
    <recommendedName>
        <fullName evidence="4">Reverse transcriptase RNase H-like domain-containing protein</fullName>
    </recommendedName>
</protein>
<accession>A0A2C5ZD38</accession>
<feature type="region of interest" description="Disordered" evidence="1">
    <location>
        <begin position="362"/>
        <end position="384"/>
    </location>
</feature>
<keyword evidence="3" id="KW-1185">Reference proteome</keyword>
<sequence>MYLQHQWELLVTRAVYNSAGLPSAVLPCVDAVAVQGGSHWWRVADLVTGAVICFFRLANWAVIQHSSCQYVAHRPRPGRHVPRGILQKALCNFEGPRARDHSGDKLVVIPLDFDEAWAKLALPEGEKALLAEPVERAVRATVRYRMFRTRPELVEAIANFLDEAWATLALGEGDKALLAEPVDLIEAIAKFRGRWSMLTKFSRAADNNVRITHHQEFHKMDHWPFTWPQVFCFDGKVMILLHFAPGRGMRYGTPTAPSTVGSWSESADGECPFSNAKHSSNIKQPREPKHQQRSVMTSMRVGMERRHRHLFDGRCRSVISTGHLPLTWFLKSTGQDDIYARWATELRQLKVEIRFIQGARNSAADGLSRTTSSSDECDADDLDPLGDVDLDTHASGTVL</sequence>
<dbReference type="EMBL" id="NJES01000098">
    <property type="protein sequence ID" value="PHH77936.1"/>
    <property type="molecule type" value="Genomic_DNA"/>
</dbReference>